<keyword evidence="2" id="KW-1133">Transmembrane helix</keyword>
<reference evidence="3 4" key="1">
    <citation type="journal article" date="2020" name="ISME J.">
        <title>Uncovering the hidden diversity of litter-decomposition mechanisms in mushroom-forming fungi.</title>
        <authorList>
            <person name="Floudas D."/>
            <person name="Bentzer J."/>
            <person name="Ahren D."/>
            <person name="Johansson T."/>
            <person name="Persson P."/>
            <person name="Tunlid A."/>
        </authorList>
    </citation>
    <scope>NUCLEOTIDE SEQUENCE [LARGE SCALE GENOMIC DNA]</scope>
    <source>
        <strain evidence="3 4">CBS 101986</strain>
    </source>
</reference>
<feature type="region of interest" description="Disordered" evidence="1">
    <location>
        <begin position="1"/>
        <end position="72"/>
    </location>
</feature>
<feature type="compositionally biased region" description="Basic and acidic residues" evidence="1">
    <location>
        <begin position="470"/>
        <end position="490"/>
    </location>
</feature>
<evidence type="ECO:0000313" key="3">
    <source>
        <dbReference type="EMBL" id="KAF5323743.1"/>
    </source>
</evidence>
<sequence>MASTIASSVPLSPLPKLRPAFPVSGADEGSVSAPSQHENDNDSENDSDKMDEGDDEPEPATPQYSVMPATWRVIKPAEGQDLSSIKEALARSARASAMQSGTSRCNGNMGLSEADRKARALAQKDAEKSQRGASGSSSSAHPLSDLINWLESDDAEPFSLHSKNPVSPVSGKSRATPTPHSDFSNLLGSEPQSRSGSVAAREGSNSDDASSSNGGSASNTGTQKPTPKRRPGPSGLITTAKRAIKREPGLPAFMTPPHIAAAQSTSRVARKIEDIPLTSQSSISRSIAALSKWLILLEGLRLMRPEKVWRPVVTVEIDKHHKYEATLGVDGQSVNRKDCCKFEDVPLSSKVDIHIWHSPQTKKKKGRILVARATHCLGELVKKTEADAEHKLRIRLQCRAADQKPQSAARGRPQKGAMLIMRLQPLSRSVLATRSLVASTSTAARKGVIHIREDFHSLVGYDTEPLLSQFEKDERAREEDEESSARDSKSNDASTEPPSTTFDSPPQANSLRQRRKKKVRGYTIDTDDEFGSGSSSCSSISLEDILFHTHNETTKITVTNDHDDSATKWEQHHEQQLVYRRNSCGEIVSFCVEDNEWIAASADHLLPRYTEKVILPGTTGKFSNSSTSINTIKANGEPMMRGERVLASLTMYGELCAASTEEQFEKVFRRLQYEWTFVGGLLVALAAVDTAVFSISPDSIFTVDGYARAAIAVSSIASGLGIACDAWFLLRYNWADLNTFIIRAQDLFESYLFFSLSARMPGVCMFVSSLSLMTFLGLVAFDVWPTGVLVMCFCVGIIMTLQFLVYGVHWVGRRVVQGGRAGGVHVVTAVRRVRGMTVSAA</sequence>
<feature type="transmembrane region" description="Helical" evidence="2">
    <location>
        <begin position="787"/>
        <end position="811"/>
    </location>
</feature>
<protein>
    <submittedName>
        <fullName evidence="3">Uncharacterized protein</fullName>
    </submittedName>
</protein>
<dbReference type="EMBL" id="JAACJJ010000017">
    <property type="protein sequence ID" value="KAF5323743.1"/>
    <property type="molecule type" value="Genomic_DNA"/>
</dbReference>
<keyword evidence="2" id="KW-0812">Transmembrane</keyword>
<feature type="compositionally biased region" description="Low complexity" evidence="1">
    <location>
        <begin position="206"/>
        <end position="219"/>
    </location>
</feature>
<gene>
    <name evidence="3" type="ORF">D9619_012872</name>
</gene>
<feature type="compositionally biased region" description="Polar residues" evidence="1">
    <location>
        <begin position="491"/>
        <end position="511"/>
    </location>
</feature>
<feature type="compositionally biased region" description="Polar residues" evidence="1">
    <location>
        <begin position="1"/>
        <end position="10"/>
    </location>
</feature>
<organism evidence="3 4">
    <name type="scientific">Psilocybe cf. subviscida</name>
    <dbReference type="NCBI Taxonomy" id="2480587"/>
    <lineage>
        <taxon>Eukaryota</taxon>
        <taxon>Fungi</taxon>
        <taxon>Dikarya</taxon>
        <taxon>Basidiomycota</taxon>
        <taxon>Agaricomycotina</taxon>
        <taxon>Agaricomycetes</taxon>
        <taxon>Agaricomycetidae</taxon>
        <taxon>Agaricales</taxon>
        <taxon>Agaricineae</taxon>
        <taxon>Strophariaceae</taxon>
        <taxon>Psilocybe</taxon>
    </lineage>
</organism>
<feature type="transmembrane region" description="Helical" evidence="2">
    <location>
        <begin position="751"/>
        <end position="781"/>
    </location>
</feature>
<evidence type="ECO:0000256" key="2">
    <source>
        <dbReference type="SAM" id="Phobius"/>
    </source>
</evidence>
<dbReference type="Proteomes" id="UP000567179">
    <property type="component" value="Unassembled WGS sequence"/>
</dbReference>
<feature type="compositionally biased region" description="Polar residues" evidence="1">
    <location>
        <begin position="173"/>
        <end position="196"/>
    </location>
</feature>
<proteinExistence type="predicted"/>
<name>A0A8H5F589_9AGAR</name>
<feature type="compositionally biased region" description="Basic and acidic residues" evidence="1">
    <location>
        <begin position="113"/>
        <end position="130"/>
    </location>
</feature>
<feature type="compositionally biased region" description="Polar residues" evidence="1">
    <location>
        <begin position="97"/>
        <end position="106"/>
    </location>
</feature>
<feature type="region of interest" description="Disordered" evidence="1">
    <location>
        <begin position="469"/>
        <end position="537"/>
    </location>
</feature>
<dbReference type="AlphaFoldDB" id="A0A8H5F589"/>
<keyword evidence="2" id="KW-0472">Membrane</keyword>
<evidence type="ECO:0000313" key="4">
    <source>
        <dbReference type="Proteomes" id="UP000567179"/>
    </source>
</evidence>
<feature type="transmembrane region" description="Helical" evidence="2">
    <location>
        <begin position="675"/>
        <end position="695"/>
    </location>
</feature>
<feature type="transmembrane region" description="Helical" evidence="2">
    <location>
        <begin position="707"/>
        <end position="730"/>
    </location>
</feature>
<feature type="compositionally biased region" description="Acidic residues" evidence="1">
    <location>
        <begin position="41"/>
        <end position="58"/>
    </location>
</feature>
<accession>A0A8H5F589</accession>
<keyword evidence="4" id="KW-1185">Reference proteome</keyword>
<comment type="caution">
    <text evidence="3">The sequence shown here is derived from an EMBL/GenBank/DDBJ whole genome shotgun (WGS) entry which is preliminary data.</text>
</comment>
<dbReference type="OrthoDB" id="2642524at2759"/>
<feature type="region of interest" description="Disordered" evidence="1">
    <location>
        <begin position="85"/>
        <end position="236"/>
    </location>
</feature>
<evidence type="ECO:0000256" key="1">
    <source>
        <dbReference type="SAM" id="MobiDB-lite"/>
    </source>
</evidence>